<sequence>MMITCNVLRGDENLQVMALELELPEVTFESDCKVLINCLYDARAQCPWEVSVVEGIKFWASFRNCSFSWGS</sequence>
<dbReference type="EMBL" id="CM046396">
    <property type="protein sequence ID" value="KAI8537156.1"/>
    <property type="molecule type" value="Genomic_DNA"/>
</dbReference>
<evidence type="ECO:0000313" key="1">
    <source>
        <dbReference type="EMBL" id="KAI8537156.1"/>
    </source>
</evidence>
<gene>
    <name evidence="1" type="ORF">RHMOL_Rhmol09G0003800</name>
</gene>
<keyword evidence="2" id="KW-1185">Reference proteome</keyword>
<name>A0ACC0M9D3_RHOML</name>
<evidence type="ECO:0000313" key="2">
    <source>
        <dbReference type="Proteomes" id="UP001062846"/>
    </source>
</evidence>
<comment type="caution">
    <text evidence="1">The sequence shown here is derived from an EMBL/GenBank/DDBJ whole genome shotgun (WGS) entry which is preliminary data.</text>
</comment>
<protein>
    <submittedName>
        <fullName evidence="1">Uncharacterized protein</fullName>
    </submittedName>
</protein>
<dbReference type="Proteomes" id="UP001062846">
    <property type="component" value="Chromosome 9"/>
</dbReference>
<proteinExistence type="predicted"/>
<reference evidence="1" key="1">
    <citation type="submission" date="2022-02" db="EMBL/GenBank/DDBJ databases">
        <title>Plant Genome Project.</title>
        <authorList>
            <person name="Zhang R.-G."/>
        </authorList>
    </citation>
    <scope>NUCLEOTIDE SEQUENCE</scope>
    <source>
        <strain evidence="1">AT1</strain>
    </source>
</reference>
<organism evidence="1 2">
    <name type="scientific">Rhododendron molle</name>
    <name type="common">Chinese azalea</name>
    <name type="synonym">Azalea mollis</name>
    <dbReference type="NCBI Taxonomy" id="49168"/>
    <lineage>
        <taxon>Eukaryota</taxon>
        <taxon>Viridiplantae</taxon>
        <taxon>Streptophyta</taxon>
        <taxon>Embryophyta</taxon>
        <taxon>Tracheophyta</taxon>
        <taxon>Spermatophyta</taxon>
        <taxon>Magnoliopsida</taxon>
        <taxon>eudicotyledons</taxon>
        <taxon>Gunneridae</taxon>
        <taxon>Pentapetalae</taxon>
        <taxon>asterids</taxon>
        <taxon>Ericales</taxon>
        <taxon>Ericaceae</taxon>
        <taxon>Ericoideae</taxon>
        <taxon>Rhodoreae</taxon>
        <taxon>Rhododendron</taxon>
    </lineage>
</organism>
<accession>A0ACC0M9D3</accession>